<evidence type="ECO:0000313" key="7">
    <source>
        <dbReference type="EMBL" id="MBL7626271.1"/>
    </source>
</evidence>
<feature type="compositionally biased region" description="Low complexity" evidence="4">
    <location>
        <begin position="89"/>
        <end position="109"/>
    </location>
</feature>
<dbReference type="RefSeq" id="WP_203005439.1">
    <property type="nucleotide sequence ID" value="NZ_JADWYU010000140.1"/>
</dbReference>
<evidence type="ECO:0000259" key="6">
    <source>
        <dbReference type="PROSITE" id="PS51764"/>
    </source>
</evidence>
<dbReference type="Pfam" id="PF02156">
    <property type="entry name" value="Glyco_hydro_26"/>
    <property type="match status" value="1"/>
</dbReference>
<keyword evidence="5" id="KW-1133">Transmembrane helix</keyword>
<evidence type="ECO:0000256" key="1">
    <source>
        <dbReference type="ARBA" id="ARBA00022801"/>
    </source>
</evidence>
<evidence type="ECO:0000256" key="5">
    <source>
        <dbReference type="SAM" id="Phobius"/>
    </source>
</evidence>
<feature type="domain" description="GH26" evidence="6">
    <location>
        <begin position="101"/>
        <end position="424"/>
    </location>
</feature>
<evidence type="ECO:0000256" key="2">
    <source>
        <dbReference type="ARBA" id="ARBA00023295"/>
    </source>
</evidence>
<dbReference type="GO" id="GO:0004553">
    <property type="term" value="F:hydrolase activity, hydrolyzing O-glycosyl compounds"/>
    <property type="evidence" value="ECO:0007669"/>
    <property type="project" value="InterPro"/>
</dbReference>
<feature type="region of interest" description="Disordered" evidence="4">
    <location>
        <begin position="89"/>
        <end position="130"/>
    </location>
</feature>
<name>A0A937R6N9_9ACTN</name>
<keyword evidence="5" id="KW-0812">Transmembrane</keyword>
<comment type="similarity">
    <text evidence="3">Belongs to the glycosyl hydrolase 26 family.</text>
</comment>
<dbReference type="PROSITE" id="PS51764">
    <property type="entry name" value="GH26"/>
    <property type="match status" value="1"/>
</dbReference>
<reference evidence="7" key="1">
    <citation type="submission" date="2020-12" db="EMBL/GenBank/DDBJ databases">
        <title>Genomic characterization of non-nitrogen-fixing Frankia strains.</title>
        <authorList>
            <person name="Carlos-Shanley C."/>
            <person name="Guerra T."/>
            <person name="Hahn D."/>
        </authorList>
    </citation>
    <scope>NUCLEOTIDE SEQUENCE</scope>
    <source>
        <strain evidence="7">CN6</strain>
    </source>
</reference>
<dbReference type="SUPFAM" id="SSF51445">
    <property type="entry name" value="(Trans)glycosidases"/>
    <property type="match status" value="1"/>
</dbReference>
<dbReference type="InterPro" id="IPR022790">
    <property type="entry name" value="GH26_dom"/>
</dbReference>
<feature type="transmembrane region" description="Helical" evidence="5">
    <location>
        <begin position="44"/>
        <end position="63"/>
    </location>
</feature>
<proteinExistence type="inferred from homology"/>
<dbReference type="Gene3D" id="3.20.20.80">
    <property type="entry name" value="Glycosidases"/>
    <property type="match status" value="1"/>
</dbReference>
<accession>A0A937R6N9</accession>
<keyword evidence="5" id="KW-0472">Membrane</keyword>
<feature type="active site" description="Proton donor" evidence="3">
    <location>
        <position position="242"/>
    </location>
</feature>
<keyword evidence="1 3" id="KW-0378">Hydrolase</keyword>
<gene>
    <name evidence="7" type="ORF">I7412_03590</name>
</gene>
<organism evidence="7 8">
    <name type="scientific">Frankia nepalensis</name>
    <dbReference type="NCBI Taxonomy" id="1836974"/>
    <lineage>
        <taxon>Bacteria</taxon>
        <taxon>Bacillati</taxon>
        <taxon>Actinomycetota</taxon>
        <taxon>Actinomycetes</taxon>
        <taxon>Frankiales</taxon>
        <taxon>Frankiaceae</taxon>
        <taxon>Frankia</taxon>
    </lineage>
</organism>
<evidence type="ECO:0000256" key="3">
    <source>
        <dbReference type="PROSITE-ProRule" id="PRU01100"/>
    </source>
</evidence>
<evidence type="ECO:0000256" key="4">
    <source>
        <dbReference type="SAM" id="MobiDB-lite"/>
    </source>
</evidence>
<dbReference type="AlphaFoldDB" id="A0A937R6N9"/>
<dbReference type="EMBL" id="JAEACQ010000124">
    <property type="protein sequence ID" value="MBL7626271.1"/>
    <property type="molecule type" value="Genomic_DNA"/>
</dbReference>
<feature type="active site" description="Nucleophile" evidence="3">
    <location>
        <position position="355"/>
    </location>
</feature>
<sequence length="428" mass="46765">MTRRGGTTREHAREELRYYGDEAHRWYDWLIRVSGGQQRFRTRILPGVALGLALVVGLTAWAVTPRPGKDGSAGPGHLAATPVAAASSAAVTAAPSPTAEPTAEPTVAPAGPPARPRAQPAGTSGAFPTGVSAANTSQANAFANFRGRANDVVVVFTARDKWSAITGPWIGLEPKFFSNFPGTWVVTVPMYPEPSGSVDTDVYARSHLAACARGEYDKYFRQFGQWLNSKNRGDSFVRIGWEFNGGWFVWKAIDRNNWRECFRNEAKALLSVAPQARIDWSVNAHTPLPDGGDPFAVYPGNDVVDVIGMDTYDQYPPSPTAAKFDEQCKMGSPLPGLCRVINFARQNNKLFSVPEWGLVHQDTPAGRRGVAGGDNPVYIQQMYNLLLRNRDILAYEAYFNDPDLGNVGSSLVNPTQHPNAANLYQQLW</sequence>
<dbReference type="Proteomes" id="UP000604475">
    <property type="component" value="Unassembled WGS sequence"/>
</dbReference>
<keyword evidence="8" id="KW-1185">Reference proteome</keyword>
<comment type="caution">
    <text evidence="7">The sequence shown here is derived from an EMBL/GenBank/DDBJ whole genome shotgun (WGS) entry which is preliminary data.</text>
</comment>
<protein>
    <recommendedName>
        <fullName evidence="6">GH26 domain-containing protein</fullName>
    </recommendedName>
</protein>
<keyword evidence="2 3" id="KW-0326">Glycosidase</keyword>
<evidence type="ECO:0000313" key="8">
    <source>
        <dbReference type="Proteomes" id="UP000604475"/>
    </source>
</evidence>
<dbReference type="InterPro" id="IPR017853">
    <property type="entry name" value="GH"/>
</dbReference>